<organism evidence="1 2">
    <name type="scientific">Vitrella brassicaformis (strain CCMP3155)</name>
    <dbReference type="NCBI Taxonomy" id="1169540"/>
    <lineage>
        <taxon>Eukaryota</taxon>
        <taxon>Sar</taxon>
        <taxon>Alveolata</taxon>
        <taxon>Colpodellida</taxon>
        <taxon>Vitrellaceae</taxon>
        <taxon>Vitrella</taxon>
    </lineage>
</organism>
<dbReference type="InParanoid" id="A0A0G4GXS2"/>
<dbReference type="VEuPathDB" id="CryptoDB:Vbra_18997"/>
<evidence type="ECO:0000313" key="2">
    <source>
        <dbReference type="Proteomes" id="UP000041254"/>
    </source>
</evidence>
<accession>A0A0G4GXS2</accession>
<reference evidence="1 2" key="1">
    <citation type="submission" date="2014-11" db="EMBL/GenBank/DDBJ databases">
        <authorList>
            <person name="Zhu J."/>
            <person name="Qi W."/>
            <person name="Song R."/>
        </authorList>
    </citation>
    <scope>NUCLEOTIDE SEQUENCE [LARGE SCALE GENOMIC DNA]</scope>
</reference>
<evidence type="ECO:0000313" key="1">
    <source>
        <dbReference type="EMBL" id="CEM35902.1"/>
    </source>
</evidence>
<dbReference type="EMBL" id="CDMY01000869">
    <property type="protein sequence ID" value="CEM35902.1"/>
    <property type="molecule type" value="Genomic_DNA"/>
</dbReference>
<proteinExistence type="predicted"/>
<dbReference type="PhylomeDB" id="A0A0G4GXS2"/>
<name>A0A0G4GXS2_VITBC</name>
<gene>
    <name evidence="1" type="ORF">Vbra_18997</name>
</gene>
<protein>
    <submittedName>
        <fullName evidence="1">Uncharacterized protein</fullName>
    </submittedName>
</protein>
<sequence>MDEGTRHLHDRTHEEGLEWLGETISRHELLSANCLKVLPSERISLADVVAELSGMITNLKAIEAHLLAATQTIASPATPPSLPSTPYFAAYILYPDETLPIWTGVPDWCGS</sequence>
<dbReference type="Proteomes" id="UP000041254">
    <property type="component" value="Unassembled WGS sequence"/>
</dbReference>
<dbReference type="AlphaFoldDB" id="A0A0G4GXS2"/>
<keyword evidence="2" id="KW-1185">Reference proteome</keyword>